<evidence type="ECO:0000313" key="2">
    <source>
        <dbReference type="EMBL" id="ORY38452.1"/>
    </source>
</evidence>
<organism evidence="2 3">
    <name type="scientific">Rhizoclosmatium globosum</name>
    <dbReference type="NCBI Taxonomy" id="329046"/>
    <lineage>
        <taxon>Eukaryota</taxon>
        <taxon>Fungi</taxon>
        <taxon>Fungi incertae sedis</taxon>
        <taxon>Chytridiomycota</taxon>
        <taxon>Chytridiomycota incertae sedis</taxon>
        <taxon>Chytridiomycetes</taxon>
        <taxon>Chytridiales</taxon>
        <taxon>Chytriomycetaceae</taxon>
        <taxon>Rhizoclosmatium</taxon>
    </lineage>
</organism>
<dbReference type="Proteomes" id="UP000193642">
    <property type="component" value="Unassembled WGS sequence"/>
</dbReference>
<feature type="region of interest" description="Disordered" evidence="1">
    <location>
        <begin position="43"/>
        <end position="62"/>
    </location>
</feature>
<dbReference type="EMBL" id="MCGO01000044">
    <property type="protein sequence ID" value="ORY38452.1"/>
    <property type="molecule type" value="Genomic_DNA"/>
</dbReference>
<accession>A0A1Y2BUL2</accession>
<dbReference type="AlphaFoldDB" id="A0A1Y2BUL2"/>
<evidence type="ECO:0000256" key="1">
    <source>
        <dbReference type="SAM" id="MobiDB-lite"/>
    </source>
</evidence>
<protein>
    <submittedName>
        <fullName evidence="2">Uncharacterized protein</fullName>
    </submittedName>
</protein>
<name>A0A1Y2BUL2_9FUNG</name>
<keyword evidence="3" id="KW-1185">Reference proteome</keyword>
<sequence>MTFSNYSSFYGVFKYVSHWYKVEAGSLDVKSGQYLRCVFHSTGPKSSAAKRPLSENPRNSRSSVNTCNFCLNVKKDPVTSAITVSVRKAQWKTVKATDTPVLDSSKHSHYLDALDTQGLSMAAREKVEEFVRLQVPAKQVLKLLRDDHLFSRIGAQYIGLKKVKNVMSSFKYQQIDTELKEWLDSKPDLANDIAATLSDLREKGYRAEHITVESRGRQVSCIVFATPEQLEVLKRRGWLSLMDATHCVNKYGWNLSTILVRDEETL</sequence>
<reference evidence="2 3" key="1">
    <citation type="submission" date="2016-07" db="EMBL/GenBank/DDBJ databases">
        <title>Pervasive Adenine N6-methylation of Active Genes in Fungi.</title>
        <authorList>
            <consortium name="DOE Joint Genome Institute"/>
            <person name="Mondo S.J."/>
            <person name="Dannebaum R.O."/>
            <person name="Kuo R.C."/>
            <person name="Labutti K."/>
            <person name="Haridas S."/>
            <person name="Kuo A."/>
            <person name="Salamov A."/>
            <person name="Ahrendt S.R."/>
            <person name="Lipzen A."/>
            <person name="Sullivan W."/>
            <person name="Andreopoulos W.B."/>
            <person name="Clum A."/>
            <person name="Lindquist E."/>
            <person name="Daum C."/>
            <person name="Ramamoorthy G.K."/>
            <person name="Gryganskyi A."/>
            <person name="Culley D."/>
            <person name="Magnuson J.K."/>
            <person name="James T.Y."/>
            <person name="O'Malley M.A."/>
            <person name="Stajich J.E."/>
            <person name="Spatafora J.W."/>
            <person name="Visel A."/>
            <person name="Grigoriev I.V."/>
        </authorList>
    </citation>
    <scope>NUCLEOTIDE SEQUENCE [LARGE SCALE GENOMIC DNA]</scope>
    <source>
        <strain evidence="2 3">JEL800</strain>
    </source>
</reference>
<comment type="caution">
    <text evidence="2">The sequence shown here is derived from an EMBL/GenBank/DDBJ whole genome shotgun (WGS) entry which is preliminary data.</text>
</comment>
<evidence type="ECO:0000313" key="3">
    <source>
        <dbReference type="Proteomes" id="UP000193642"/>
    </source>
</evidence>
<dbReference type="STRING" id="329046.A0A1Y2BUL2"/>
<dbReference type="OrthoDB" id="10669094at2759"/>
<proteinExistence type="predicted"/>
<gene>
    <name evidence="2" type="ORF">BCR33DRAFT_431810</name>
</gene>